<evidence type="ECO:0000313" key="3">
    <source>
        <dbReference type="Proteomes" id="UP001567538"/>
    </source>
</evidence>
<dbReference type="PANTHER" id="PTHR24222">
    <property type="entry name" value="ABC TRANSPORTER B FAMILY"/>
    <property type="match status" value="1"/>
</dbReference>
<accession>A0ABD1HTZ1</accession>
<dbReference type="Gene3D" id="3.40.50.300">
    <property type="entry name" value="P-loop containing nucleotide triphosphate hydrolases"/>
    <property type="match status" value="2"/>
</dbReference>
<organism evidence="2 3">
    <name type="scientific">Salvia divinorum</name>
    <name type="common">Maria pastora</name>
    <name type="synonym">Diviner's sage</name>
    <dbReference type="NCBI Taxonomy" id="28513"/>
    <lineage>
        <taxon>Eukaryota</taxon>
        <taxon>Viridiplantae</taxon>
        <taxon>Streptophyta</taxon>
        <taxon>Embryophyta</taxon>
        <taxon>Tracheophyta</taxon>
        <taxon>Spermatophyta</taxon>
        <taxon>Magnoliopsida</taxon>
        <taxon>eudicotyledons</taxon>
        <taxon>Gunneridae</taxon>
        <taxon>Pentapetalae</taxon>
        <taxon>asterids</taxon>
        <taxon>lamiids</taxon>
        <taxon>Lamiales</taxon>
        <taxon>Lamiaceae</taxon>
        <taxon>Nepetoideae</taxon>
        <taxon>Mentheae</taxon>
        <taxon>Salviinae</taxon>
        <taxon>Salvia</taxon>
        <taxon>Salvia subgen. Calosphace</taxon>
    </lineage>
</organism>
<protein>
    <submittedName>
        <fullName evidence="2">ABC-type xenobiotic transporter</fullName>
    </submittedName>
</protein>
<dbReference type="PANTHER" id="PTHR24222:SF52">
    <property type="entry name" value="ABC TRANSPORTER B FAMILY MEMBER 20-RELATED"/>
    <property type="match status" value="1"/>
</dbReference>
<reference evidence="2 3" key="1">
    <citation type="submission" date="2024-06" db="EMBL/GenBank/DDBJ databases">
        <title>A chromosome level genome sequence of Diviner's sage (Salvia divinorum).</title>
        <authorList>
            <person name="Ford S.A."/>
            <person name="Ro D.-K."/>
            <person name="Ness R.W."/>
            <person name="Phillips M.A."/>
        </authorList>
    </citation>
    <scope>NUCLEOTIDE SEQUENCE [LARGE SCALE GENOMIC DNA]</scope>
    <source>
        <strain evidence="2">SAF-2024a</strain>
        <tissue evidence="2">Leaf</tissue>
    </source>
</reference>
<keyword evidence="3" id="KW-1185">Reference proteome</keyword>
<dbReference type="InterPro" id="IPR027417">
    <property type="entry name" value="P-loop_NTPase"/>
</dbReference>
<evidence type="ECO:0000259" key="1">
    <source>
        <dbReference type="Pfam" id="PF00005"/>
    </source>
</evidence>
<dbReference type="InterPro" id="IPR003439">
    <property type="entry name" value="ABC_transporter-like_ATP-bd"/>
</dbReference>
<dbReference type="EMBL" id="JBEAFC010000004">
    <property type="protein sequence ID" value="KAL1559415.1"/>
    <property type="molecule type" value="Genomic_DNA"/>
</dbReference>
<name>A0ABD1HTZ1_SALDI</name>
<proteinExistence type="predicted"/>
<sequence>MYILATCSALKSRFLSEFYLTVPGKKAVALVGINGSGKSSIIPLMERFYDPSLEVLLDSENIKNLKQEWLRNQIGLVTQEPALLSLEIGYDTPVGRASMMMTEEHKIKLYVARAVLSNPYIRLLDEVTGGLDFEAERSVQEALDVLMLATKLPRRMPMRIYKESSALQVQKDSSAGRIFQEPSSPLEWSSHHLSREFLEAIQFDQLMLVIALKNLHKFLVHPWKK</sequence>
<comment type="caution">
    <text evidence="2">The sequence shown here is derived from an EMBL/GenBank/DDBJ whole genome shotgun (WGS) entry which is preliminary data.</text>
</comment>
<dbReference type="InterPro" id="IPR039421">
    <property type="entry name" value="Type_1_exporter"/>
</dbReference>
<dbReference type="SUPFAM" id="SSF52540">
    <property type="entry name" value="P-loop containing nucleoside triphosphate hydrolases"/>
    <property type="match status" value="1"/>
</dbReference>
<gene>
    <name evidence="2" type="ORF">AAHA92_09760</name>
</gene>
<evidence type="ECO:0000313" key="2">
    <source>
        <dbReference type="EMBL" id="KAL1559415.1"/>
    </source>
</evidence>
<dbReference type="AlphaFoldDB" id="A0ABD1HTZ1"/>
<dbReference type="Pfam" id="PF00005">
    <property type="entry name" value="ABC_tran"/>
    <property type="match status" value="1"/>
</dbReference>
<dbReference type="Proteomes" id="UP001567538">
    <property type="component" value="Unassembled WGS sequence"/>
</dbReference>
<feature type="domain" description="ABC transporter" evidence="1">
    <location>
        <begin position="18"/>
        <end position="85"/>
    </location>
</feature>